<keyword evidence="2" id="KW-0808">Transferase</keyword>
<evidence type="ECO:0000256" key="1">
    <source>
        <dbReference type="ARBA" id="ARBA00022527"/>
    </source>
</evidence>
<dbReference type="AlphaFoldDB" id="A0AAD5YK58"/>
<evidence type="ECO:0000256" key="2">
    <source>
        <dbReference type="ARBA" id="ARBA00022679"/>
    </source>
</evidence>
<name>A0AAD5YK58_9AGAR</name>
<evidence type="ECO:0000313" key="6">
    <source>
        <dbReference type="EMBL" id="KAJ3557659.1"/>
    </source>
</evidence>
<feature type="domain" description="Alpha-type protein kinase" evidence="5">
    <location>
        <begin position="1"/>
        <end position="83"/>
    </location>
</feature>
<keyword evidence="3" id="KW-0418">Kinase</keyword>
<reference evidence="6" key="1">
    <citation type="submission" date="2022-07" db="EMBL/GenBank/DDBJ databases">
        <title>Genome Sequence of Leucocoprinus birnbaumii.</title>
        <authorList>
            <person name="Buettner E."/>
        </authorList>
    </citation>
    <scope>NUCLEOTIDE SEQUENCE</scope>
    <source>
        <strain evidence="6">VT141</strain>
    </source>
</reference>
<dbReference type="PROSITE" id="PS51158">
    <property type="entry name" value="ALPHA_KINASE"/>
    <property type="match status" value="1"/>
</dbReference>
<proteinExistence type="predicted"/>
<comment type="caution">
    <text evidence="6">The sequence shown here is derived from an EMBL/GenBank/DDBJ whole genome shotgun (WGS) entry which is preliminary data.</text>
</comment>
<dbReference type="Gene3D" id="3.20.200.10">
    <property type="entry name" value="MHCK/EF2 kinase"/>
    <property type="match status" value="1"/>
</dbReference>
<feature type="region of interest" description="Disordered" evidence="4">
    <location>
        <begin position="108"/>
        <end position="137"/>
    </location>
</feature>
<sequence>MMLYTNNHFMLCDLQGVLNESRALVLFDPQAHTSEKEATNRFYWDRGPCIFTMLAEEHKKHCENNFYCNALCLCDSRVQYTEQTDGSAFSGDEGAPDEELNEEDVVEIAQPHRASKPRPRMKRTGNLKDILNMTTVE</sequence>
<keyword evidence="7" id="KW-1185">Reference proteome</keyword>
<dbReference type="InterPro" id="IPR004166">
    <property type="entry name" value="a-kinase_dom"/>
</dbReference>
<keyword evidence="1" id="KW-0723">Serine/threonine-protein kinase</keyword>
<evidence type="ECO:0000259" key="5">
    <source>
        <dbReference type="PROSITE" id="PS51158"/>
    </source>
</evidence>
<evidence type="ECO:0000256" key="4">
    <source>
        <dbReference type="SAM" id="MobiDB-lite"/>
    </source>
</evidence>
<accession>A0AAD5YK58</accession>
<dbReference type="InterPro" id="IPR011009">
    <property type="entry name" value="Kinase-like_dom_sf"/>
</dbReference>
<evidence type="ECO:0000256" key="3">
    <source>
        <dbReference type="ARBA" id="ARBA00022777"/>
    </source>
</evidence>
<dbReference type="GO" id="GO:0005524">
    <property type="term" value="F:ATP binding"/>
    <property type="evidence" value="ECO:0007669"/>
    <property type="project" value="InterPro"/>
</dbReference>
<dbReference type="EMBL" id="JANIEX010001462">
    <property type="protein sequence ID" value="KAJ3557659.1"/>
    <property type="molecule type" value="Genomic_DNA"/>
</dbReference>
<feature type="compositionally biased region" description="Basic residues" evidence="4">
    <location>
        <begin position="113"/>
        <end position="125"/>
    </location>
</feature>
<organism evidence="6 7">
    <name type="scientific">Leucocoprinus birnbaumii</name>
    <dbReference type="NCBI Taxonomy" id="56174"/>
    <lineage>
        <taxon>Eukaryota</taxon>
        <taxon>Fungi</taxon>
        <taxon>Dikarya</taxon>
        <taxon>Basidiomycota</taxon>
        <taxon>Agaricomycotina</taxon>
        <taxon>Agaricomycetes</taxon>
        <taxon>Agaricomycetidae</taxon>
        <taxon>Agaricales</taxon>
        <taxon>Agaricineae</taxon>
        <taxon>Agaricaceae</taxon>
        <taxon>Leucocoprinus</taxon>
    </lineage>
</organism>
<gene>
    <name evidence="6" type="ORF">NP233_g11683</name>
</gene>
<evidence type="ECO:0000313" key="7">
    <source>
        <dbReference type="Proteomes" id="UP001213000"/>
    </source>
</evidence>
<protein>
    <recommendedName>
        <fullName evidence="5">Alpha-type protein kinase domain-containing protein</fullName>
    </recommendedName>
</protein>
<dbReference type="SUPFAM" id="SSF56112">
    <property type="entry name" value="Protein kinase-like (PK-like)"/>
    <property type="match status" value="1"/>
</dbReference>
<dbReference type="Proteomes" id="UP001213000">
    <property type="component" value="Unassembled WGS sequence"/>
</dbReference>
<dbReference type="GO" id="GO:0004674">
    <property type="term" value="F:protein serine/threonine kinase activity"/>
    <property type="evidence" value="ECO:0007669"/>
    <property type="project" value="UniProtKB-KW"/>
</dbReference>